<evidence type="ECO:0000313" key="1">
    <source>
        <dbReference type="EMBL" id="KAI8548391.1"/>
    </source>
</evidence>
<dbReference type="Proteomes" id="UP001062846">
    <property type="component" value="Chromosome 7"/>
</dbReference>
<protein>
    <submittedName>
        <fullName evidence="1">Uncharacterized protein</fullName>
    </submittedName>
</protein>
<name>A0ACC0N6A1_RHOML</name>
<organism evidence="1 2">
    <name type="scientific">Rhododendron molle</name>
    <name type="common">Chinese azalea</name>
    <name type="synonym">Azalea mollis</name>
    <dbReference type="NCBI Taxonomy" id="49168"/>
    <lineage>
        <taxon>Eukaryota</taxon>
        <taxon>Viridiplantae</taxon>
        <taxon>Streptophyta</taxon>
        <taxon>Embryophyta</taxon>
        <taxon>Tracheophyta</taxon>
        <taxon>Spermatophyta</taxon>
        <taxon>Magnoliopsida</taxon>
        <taxon>eudicotyledons</taxon>
        <taxon>Gunneridae</taxon>
        <taxon>Pentapetalae</taxon>
        <taxon>asterids</taxon>
        <taxon>Ericales</taxon>
        <taxon>Ericaceae</taxon>
        <taxon>Ericoideae</taxon>
        <taxon>Rhodoreae</taxon>
        <taxon>Rhododendron</taxon>
    </lineage>
</organism>
<dbReference type="EMBL" id="CM046394">
    <property type="protein sequence ID" value="KAI8548391.1"/>
    <property type="molecule type" value="Genomic_DNA"/>
</dbReference>
<keyword evidence="2" id="KW-1185">Reference proteome</keyword>
<gene>
    <name evidence="1" type="ORF">RHMOL_Rhmol07G0270500</name>
</gene>
<evidence type="ECO:0000313" key="2">
    <source>
        <dbReference type="Proteomes" id="UP001062846"/>
    </source>
</evidence>
<reference evidence="1" key="1">
    <citation type="submission" date="2022-02" db="EMBL/GenBank/DDBJ databases">
        <title>Plant Genome Project.</title>
        <authorList>
            <person name="Zhang R.-G."/>
        </authorList>
    </citation>
    <scope>NUCLEOTIDE SEQUENCE</scope>
    <source>
        <strain evidence="1">AT1</strain>
    </source>
</reference>
<comment type="caution">
    <text evidence="1">The sequence shown here is derived from an EMBL/GenBank/DDBJ whole genome shotgun (WGS) entry which is preliminary data.</text>
</comment>
<accession>A0ACC0N6A1</accession>
<proteinExistence type="predicted"/>
<sequence length="55" mass="6244">MDADTTQVEELALEDSLKSLMANGCWVTLDRYLVNQAWRLKLGVFIDVSPSSTRR</sequence>